<dbReference type="InterPro" id="IPR026050">
    <property type="entry name" value="C1GALT1/C1GALT1_chp1"/>
</dbReference>
<evidence type="ECO:0000256" key="3">
    <source>
        <dbReference type="ARBA" id="ARBA00022692"/>
    </source>
</evidence>
<comment type="similarity">
    <text evidence="2">Belongs to the glycosyltransferase 31 family. Beta3-Gal-T subfamily.</text>
</comment>
<comment type="caution">
    <text evidence="7">The sequence shown here is derived from an EMBL/GenBank/DDBJ whole genome shotgun (WGS) entry which is preliminary data.</text>
</comment>
<gene>
    <name evidence="7" type="ORF">WJX72_006430</name>
</gene>
<protein>
    <submittedName>
        <fullName evidence="7">Uncharacterized protein</fullName>
    </submittedName>
</protein>
<evidence type="ECO:0000313" key="8">
    <source>
        <dbReference type="Proteomes" id="UP001489004"/>
    </source>
</evidence>
<name>A0AAW1PLM8_9CHLO</name>
<keyword evidence="6" id="KW-0472">Membrane</keyword>
<sequence length="264" mass="28673">MRAFFASDLPVGEALRTEGAAYGEVYSVFPDDVKQRSKWPGDTRAAITPFLAAKALGADSFKWLLSGDDDTVFFTDNVIKLLAPLDHNLPYILSDALWFYNHSSPDFVHFHPHPMAPRCLPCDHDDPTADGSKAPFAAPRGCPCTPALLCESDDGHRFNKTTCELLSNGKLYGVGRFFNIHGGSGVILSSGLMRQIPYKTFRQCLKKLPGRALGGDAMFSRCLWQLGFATTDPGLFSHGSLMVTQRSVSGCTAATENLASTMGS</sequence>
<dbReference type="Gene3D" id="3.90.550.50">
    <property type="match status" value="1"/>
</dbReference>
<evidence type="ECO:0000313" key="7">
    <source>
        <dbReference type="EMBL" id="KAK9814466.1"/>
    </source>
</evidence>
<evidence type="ECO:0000256" key="2">
    <source>
        <dbReference type="ARBA" id="ARBA00006462"/>
    </source>
</evidence>
<dbReference type="PANTHER" id="PTHR23033:SF50">
    <property type="entry name" value="HEXOSYLTRANSFERASE"/>
    <property type="match status" value="1"/>
</dbReference>
<reference evidence="7 8" key="1">
    <citation type="journal article" date="2024" name="Nat. Commun.">
        <title>Phylogenomics reveals the evolutionary origins of lichenization in chlorophyte algae.</title>
        <authorList>
            <person name="Puginier C."/>
            <person name="Libourel C."/>
            <person name="Otte J."/>
            <person name="Skaloud P."/>
            <person name="Haon M."/>
            <person name="Grisel S."/>
            <person name="Petersen M."/>
            <person name="Berrin J.G."/>
            <person name="Delaux P.M."/>
            <person name="Dal Grande F."/>
            <person name="Keller J."/>
        </authorList>
    </citation>
    <scope>NUCLEOTIDE SEQUENCE [LARGE SCALE GENOMIC DNA]</scope>
    <source>
        <strain evidence="7 8">SAG 2043</strain>
    </source>
</reference>
<proteinExistence type="inferred from homology"/>
<dbReference type="Proteomes" id="UP001489004">
    <property type="component" value="Unassembled WGS sequence"/>
</dbReference>
<evidence type="ECO:0000256" key="5">
    <source>
        <dbReference type="ARBA" id="ARBA00022989"/>
    </source>
</evidence>
<keyword evidence="3" id="KW-0812">Transmembrane</keyword>
<keyword evidence="8" id="KW-1185">Reference proteome</keyword>
<dbReference type="PANTHER" id="PTHR23033">
    <property type="entry name" value="BETA1,3-GALACTOSYLTRANSFERASE"/>
    <property type="match status" value="1"/>
</dbReference>
<keyword evidence="5" id="KW-1133">Transmembrane helix</keyword>
<organism evidence="7 8">
    <name type="scientific">[Myrmecia] bisecta</name>
    <dbReference type="NCBI Taxonomy" id="41462"/>
    <lineage>
        <taxon>Eukaryota</taxon>
        <taxon>Viridiplantae</taxon>
        <taxon>Chlorophyta</taxon>
        <taxon>core chlorophytes</taxon>
        <taxon>Trebouxiophyceae</taxon>
        <taxon>Trebouxiales</taxon>
        <taxon>Trebouxiaceae</taxon>
        <taxon>Myrmecia</taxon>
    </lineage>
</organism>
<dbReference type="GO" id="GO:0016020">
    <property type="term" value="C:membrane"/>
    <property type="evidence" value="ECO:0007669"/>
    <property type="project" value="UniProtKB-SubCell"/>
</dbReference>
<evidence type="ECO:0000256" key="6">
    <source>
        <dbReference type="ARBA" id="ARBA00023136"/>
    </source>
</evidence>
<comment type="subcellular location">
    <subcellularLocation>
        <location evidence="1">Membrane</location>
        <topology evidence="1">Single-pass type II membrane protein</topology>
    </subcellularLocation>
</comment>
<dbReference type="AlphaFoldDB" id="A0AAW1PLM8"/>
<accession>A0AAW1PLM8</accession>
<evidence type="ECO:0000256" key="1">
    <source>
        <dbReference type="ARBA" id="ARBA00004606"/>
    </source>
</evidence>
<dbReference type="EMBL" id="JALJOR010000007">
    <property type="protein sequence ID" value="KAK9814466.1"/>
    <property type="molecule type" value="Genomic_DNA"/>
</dbReference>
<keyword evidence="4" id="KW-0735">Signal-anchor</keyword>
<evidence type="ECO:0000256" key="4">
    <source>
        <dbReference type="ARBA" id="ARBA00022968"/>
    </source>
</evidence>